<dbReference type="eggNOG" id="ENOG502RNMU">
    <property type="taxonomic scope" value="Eukaryota"/>
</dbReference>
<gene>
    <name evidence="2" type="ORF">MAPG_00706</name>
</gene>
<sequence>MPRTSTWTGDAEKELLMALWRSASSGPVRPDWTKAGAIMQSRGFGFTLEAMKCRWSKKLMKELYSLDKPDTAAAKASPGRKRKRVVDDEDDDGDAAPSTPKKPITTGLQTPDSKKVKASKSGGATAIKQEAIDIPGGSDHDQQQDEPSPEPSPTARVRVRRSNPGRSAAKAQSYKEWSGEEDSGIDGSVNDESFGDDSDVVV</sequence>
<dbReference type="STRING" id="644358.A0A0C4DLR1"/>
<organism evidence="3 4">
    <name type="scientific">Magnaporthiopsis poae (strain ATCC 64411 / 73-15)</name>
    <name type="common">Kentucky bluegrass fungus</name>
    <name type="synonym">Magnaporthe poae</name>
    <dbReference type="NCBI Taxonomy" id="644358"/>
    <lineage>
        <taxon>Eukaryota</taxon>
        <taxon>Fungi</taxon>
        <taxon>Dikarya</taxon>
        <taxon>Ascomycota</taxon>
        <taxon>Pezizomycotina</taxon>
        <taxon>Sordariomycetes</taxon>
        <taxon>Sordariomycetidae</taxon>
        <taxon>Magnaporthales</taxon>
        <taxon>Magnaporthaceae</taxon>
        <taxon>Magnaporthiopsis</taxon>
    </lineage>
</organism>
<reference evidence="2" key="3">
    <citation type="submission" date="2011-03" db="EMBL/GenBank/DDBJ databases">
        <title>Annotation of Magnaporthe poae ATCC 64411.</title>
        <authorList>
            <person name="Ma L.-J."/>
            <person name="Dead R."/>
            <person name="Young S.K."/>
            <person name="Zeng Q."/>
            <person name="Gargeya S."/>
            <person name="Fitzgerald M."/>
            <person name="Haas B."/>
            <person name="Abouelleil A."/>
            <person name="Alvarado L."/>
            <person name="Arachchi H.M."/>
            <person name="Berlin A."/>
            <person name="Brown A."/>
            <person name="Chapman S.B."/>
            <person name="Chen Z."/>
            <person name="Dunbar C."/>
            <person name="Freedman E."/>
            <person name="Gearin G."/>
            <person name="Gellesch M."/>
            <person name="Goldberg J."/>
            <person name="Griggs A."/>
            <person name="Gujja S."/>
            <person name="Heiman D."/>
            <person name="Howarth C."/>
            <person name="Larson L."/>
            <person name="Lui A."/>
            <person name="MacDonald P.J.P."/>
            <person name="Mehta T."/>
            <person name="Montmayeur A."/>
            <person name="Murphy C."/>
            <person name="Neiman D."/>
            <person name="Pearson M."/>
            <person name="Priest M."/>
            <person name="Roberts A."/>
            <person name="Saif S."/>
            <person name="Shea T."/>
            <person name="Shenoy N."/>
            <person name="Sisk P."/>
            <person name="Stolte C."/>
            <person name="Sykes S."/>
            <person name="Yandava C."/>
            <person name="Wortman J."/>
            <person name="Nusbaum C."/>
            <person name="Birren B."/>
        </authorList>
    </citation>
    <scope>NUCLEOTIDE SEQUENCE</scope>
    <source>
        <strain evidence="2">ATCC 64411</strain>
    </source>
</reference>
<reference evidence="3" key="5">
    <citation type="submission" date="2015-06" db="UniProtKB">
        <authorList>
            <consortium name="EnsemblFungi"/>
        </authorList>
    </citation>
    <scope>IDENTIFICATION</scope>
    <source>
        <strain evidence="3">ATCC 64411</strain>
    </source>
</reference>
<dbReference type="AlphaFoldDB" id="A0A0C4DLR1"/>
<evidence type="ECO:0000313" key="2">
    <source>
        <dbReference type="EMBL" id="KLU81621.1"/>
    </source>
</evidence>
<reference evidence="3" key="4">
    <citation type="journal article" date="2015" name="G3 (Bethesda)">
        <title>Genome sequences of three phytopathogenic species of the Magnaporthaceae family of fungi.</title>
        <authorList>
            <person name="Okagaki L.H."/>
            <person name="Nunes C.C."/>
            <person name="Sailsbery J."/>
            <person name="Clay B."/>
            <person name="Brown D."/>
            <person name="John T."/>
            <person name="Oh Y."/>
            <person name="Young N."/>
            <person name="Fitzgerald M."/>
            <person name="Haas B.J."/>
            <person name="Zeng Q."/>
            <person name="Young S."/>
            <person name="Adiconis X."/>
            <person name="Fan L."/>
            <person name="Levin J.Z."/>
            <person name="Mitchell T.K."/>
            <person name="Okubara P.A."/>
            <person name="Farman M.L."/>
            <person name="Kohn L.M."/>
            <person name="Birren B."/>
            <person name="Ma L.-J."/>
            <person name="Dean R.A."/>
        </authorList>
    </citation>
    <scope>NUCLEOTIDE SEQUENCE</scope>
    <source>
        <strain evidence="3">ATCC 64411 / 73-15</strain>
    </source>
</reference>
<dbReference type="OrthoDB" id="5231339at2759"/>
<evidence type="ECO:0000313" key="4">
    <source>
        <dbReference type="Proteomes" id="UP000011715"/>
    </source>
</evidence>
<dbReference type="Proteomes" id="UP000011715">
    <property type="component" value="Unassembled WGS sequence"/>
</dbReference>
<dbReference type="EMBL" id="ADBL01000162">
    <property type="status" value="NOT_ANNOTATED_CDS"/>
    <property type="molecule type" value="Genomic_DNA"/>
</dbReference>
<feature type="compositionally biased region" description="Acidic residues" evidence="1">
    <location>
        <begin position="193"/>
        <end position="202"/>
    </location>
</feature>
<proteinExistence type="predicted"/>
<reference evidence="2" key="2">
    <citation type="submission" date="2010-05" db="EMBL/GenBank/DDBJ databases">
        <title>The Genome Sequence of Magnaporthe poae strain ATCC 64411.</title>
        <authorList>
            <consortium name="The Broad Institute Genome Sequencing Platform"/>
            <consortium name="Broad Institute Genome Sequencing Center for Infectious Disease"/>
            <person name="Ma L.-J."/>
            <person name="Dead R."/>
            <person name="Young S."/>
            <person name="Zeng Q."/>
            <person name="Koehrsen M."/>
            <person name="Alvarado L."/>
            <person name="Berlin A."/>
            <person name="Chapman S.B."/>
            <person name="Chen Z."/>
            <person name="Freedman E."/>
            <person name="Gellesch M."/>
            <person name="Goldberg J."/>
            <person name="Griggs A."/>
            <person name="Gujja S."/>
            <person name="Heilman E.R."/>
            <person name="Heiman D."/>
            <person name="Hepburn T."/>
            <person name="Howarth C."/>
            <person name="Jen D."/>
            <person name="Larson L."/>
            <person name="Mehta T."/>
            <person name="Neiman D."/>
            <person name="Pearson M."/>
            <person name="Roberts A."/>
            <person name="Saif S."/>
            <person name="Shea T."/>
            <person name="Shenoy N."/>
            <person name="Sisk P."/>
            <person name="Stolte C."/>
            <person name="Sykes S."/>
            <person name="Walk T."/>
            <person name="White J."/>
            <person name="Yandava C."/>
            <person name="Haas B."/>
            <person name="Nusbaum C."/>
            <person name="Birren B."/>
        </authorList>
    </citation>
    <scope>NUCLEOTIDE SEQUENCE</scope>
    <source>
        <strain evidence="2">ATCC 64411</strain>
    </source>
</reference>
<dbReference type="VEuPathDB" id="FungiDB:MAPG_00706"/>
<reference evidence="4" key="1">
    <citation type="submission" date="2010-05" db="EMBL/GenBank/DDBJ databases">
        <title>The genome sequence of Magnaporthe poae strain ATCC 64411.</title>
        <authorList>
            <person name="Ma L.-J."/>
            <person name="Dead R."/>
            <person name="Young S."/>
            <person name="Zeng Q."/>
            <person name="Koehrsen M."/>
            <person name="Alvarado L."/>
            <person name="Berlin A."/>
            <person name="Chapman S.B."/>
            <person name="Chen Z."/>
            <person name="Freedman E."/>
            <person name="Gellesch M."/>
            <person name="Goldberg J."/>
            <person name="Griggs A."/>
            <person name="Gujja S."/>
            <person name="Heilman E.R."/>
            <person name="Heiman D."/>
            <person name="Hepburn T."/>
            <person name="Howarth C."/>
            <person name="Jen D."/>
            <person name="Larson L."/>
            <person name="Mehta T."/>
            <person name="Neiman D."/>
            <person name="Pearson M."/>
            <person name="Roberts A."/>
            <person name="Saif S."/>
            <person name="Shea T."/>
            <person name="Shenoy N."/>
            <person name="Sisk P."/>
            <person name="Stolte C."/>
            <person name="Sykes S."/>
            <person name="Walk T."/>
            <person name="White J."/>
            <person name="Yandava C."/>
            <person name="Haas B."/>
            <person name="Nusbaum C."/>
            <person name="Birren B."/>
        </authorList>
    </citation>
    <scope>NUCLEOTIDE SEQUENCE [LARGE SCALE GENOMIC DNA]</scope>
    <source>
        <strain evidence="4">ATCC 64411 / 73-15</strain>
    </source>
</reference>
<evidence type="ECO:0008006" key="5">
    <source>
        <dbReference type="Google" id="ProtNLM"/>
    </source>
</evidence>
<accession>A0A0C4DLR1</accession>
<feature type="region of interest" description="Disordered" evidence="1">
    <location>
        <begin position="66"/>
        <end position="202"/>
    </location>
</feature>
<keyword evidence="4" id="KW-1185">Reference proteome</keyword>
<evidence type="ECO:0000256" key="1">
    <source>
        <dbReference type="SAM" id="MobiDB-lite"/>
    </source>
</evidence>
<dbReference type="EnsemblFungi" id="MAPG_00706T0">
    <property type="protein sequence ID" value="MAPG_00706T0"/>
    <property type="gene ID" value="MAPG_00706"/>
</dbReference>
<dbReference type="EMBL" id="GL876966">
    <property type="protein sequence ID" value="KLU81621.1"/>
    <property type="molecule type" value="Genomic_DNA"/>
</dbReference>
<name>A0A0C4DLR1_MAGP6</name>
<protein>
    <recommendedName>
        <fullName evidence="5">Myb-like domain-containing protein</fullName>
    </recommendedName>
</protein>
<evidence type="ECO:0000313" key="3">
    <source>
        <dbReference type="EnsemblFungi" id="MAPG_00706T0"/>
    </source>
</evidence>